<dbReference type="InterPro" id="IPR013589">
    <property type="entry name" value="Bac_transglu_N"/>
</dbReference>
<dbReference type="SUPFAM" id="SSF54001">
    <property type="entry name" value="Cysteine proteinases"/>
    <property type="match status" value="1"/>
</dbReference>
<protein>
    <submittedName>
        <fullName evidence="3">Uncharacterized conserved protein, DUF2126 family</fullName>
    </submittedName>
</protein>
<dbReference type="InterPro" id="IPR038765">
    <property type="entry name" value="Papain-like_cys_pep_sf"/>
</dbReference>
<feature type="region of interest" description="Disordered" evidence="1">
    <location>
        <begin position="556"/>
        <end position="577"/>
    </location>
</feature>
<feature type="domain" description="Transglutaminase-like" evidence="2">
    <location>
        <begin position="172"/>
        <end position="248"/>
    </location>
</feature>
<dbReference type="InterPro" id="IPR018667">
    <property type="entry name" value="DUF2126"/>
</dbReference>
<dbReference type="Gene3D" id="3.10.620.30">
    <property type="match status" value="1"/>
</dbReference>
<evidence type="ECO:0000259" key="2">
    <source>
        <dbReference type="SMART" id="SM00460"/>
    </source>
</evidence>
<dbReference type="AlphaFoldDB" id="A0A1I3GX72"/>
<dbReference type="Pfam" id="PF08379">
    <property type="entry name" value="Bact_transglu_N"/>
    <property type="match status" value="1"/>
</dbReference>
<dbReference type="Pfam" id="PF01841">
    <property type="entry name" value="Transglut_core"/>
    <property type="match status" value="1"/>
</dbReference>
<dbReference type="PANTHER" id="PTHR33490">
    <property type="entry name" value="BLR5614 PROTEIN-RELATED"/>
    <property type="match status" value="1"/>
</dbReference>
<sequence length="1106" mass="123228">MSIKAAIYHLTHYAYDRPVSLGPQVIRLRPAPHSRTRVLSHSLRVSPADHFVNYQQDPYGNWLARFVFPNPVRELKIEVDLVADMTVYNPFDFFVEESAKEWPFEYPEDISPDLVIYRTPEATGPLLDNFLATIDRSPQTTVDFVVGLNARLAQEIGYVIRMEPGVQTPEETFQTGRGSCRDTSWLLVQVLRNLGFAARFVSGYLIQLKPDLVAIDGPAGTDKDFTDLHAWCEVYLPGAGWIGLDPTSGLLTGESHIPLAATPHYRNAAPISGAASFAEVNFNFDMRVDRVAEHPRITKPFSDESWEALDKMGAKVDAALDAGDVRLTMGGEPTFVSIDDFEADEWNTSAVGPTKRGLADTLIRRLRDEFAPNGFLHFGQGKWYPGETLPRWTFSLYWRRDEKPIWSDDTLIAREDADSGAKAEDAEVLLSHIADELGVAQDFVVPAYEDPAVWIAKESNLPENVTPQNSKLEDPEERYRIARVFARGLTKPSGYVLPVQRWQAKAAGRAWRSEKWKTRRGNLFLVPGDSPVGYRLPLGTLPHVPASDYPYINTQDPTVPRDPLPDPVTEPAAREQKQASFAASAAVQERVEQELGELGGAVRTALSVELRDGRLCIFMPPVEKLEDYLDLVAATERAAKALNLPVHIEGYSPPDDPRMNVIRVAPDPGVIEVNVHPAANWADCVKITETVYEAARQTRLGADAFLIDGKHTGTGGGNHVVVGGATPADSPFIRRPDLLKSMILFWQRHPSLSYLFSGLFIGPTSQAPRIDEARHDSLYELEIALAQIPKAGEANPATPWLPDRLLRNMLTDVTGNTHRAEICIDKMFSPDGPTGRLGLVEFRGFEMPPNPRMSLAQQLLVRAIIARLWQSPLEGTFVRWGTSLHDRFMLPHFVWDDFKDVLRDLSEHGFEMRPEWFEAQAEFRFPFCGEVETDGVQLEIRQALEPWHVLGETGAIGGTVRYTDSSTERLQVKLTAAGHDRYHVHCNGRKVPLQATGQGGVGVAGVRFKAWQASNAMHPVLEVDAPLVFDIYDSWTGRAVGGCKYHVAHPGGRNYDTFPVNGNEAEARRLARFEAHGHNPGAYAPAPEMPHPEFPFTLDLRRKPGF</sequence>
<dbReference type="STRING" id="390807.SAMN04488095_0372"/>
<keyword evidence="4" id="KW-1185">Reference proteome</keyword>
<accession>A0A1I3GX72</accession>
<dbReference type="RefSeq" id="WP_092776542.1">
    <property type="nucleotide sequence ID" value="NZ_FORA01000001.1"/>
</dbReference>
<dbReference type="SMART" id="SM00460">
    <property type="entry name" value="TGc"/>
    <property type="match status" value="1"/>
</dbReference>
<dbReference type="Pfam" id="PF09899">
    <property type="entry name" value="DUF2126"/>
    <property type="match status" value="1"/>
</dbReference>
<dbReference type="EMBL" id="FORA01000001">
    <property type="protein sequence ID" value="SFI28178.1"/>
    <property type="molecule type" value="Genomic_DNA"/>
</dbReference>
<dbReference type="OrthoDB" id="9804023at2"/>
<name>A0A1I3GX72_9RHOB</name>
<reference evidence="3 4" key="1">
    <citation type="submission" date="2016-10" db="EMBL/GenBank/DDBJ databases">
        <authorList>
            <person name="de Groot N.N."/>
        </authorList>
    </citation>
    <scope>NUCLEOTIDE SEQUENCE [LARGE SCALE GENOMIC DNA]</scope>
    <source>
        <strain evidence="3 4">DSM 19073</strain>
    </source>
</reference>
<proteinExistence type="predicted"/>
<evidence type="ECO:0000256" key="1">
    <source>
        <dbReference type="SAM" id="MobiDB-lite"/>
    </source>
</evidence>
<organism evidence="3 4">
    <name type="scientific">Jannaschia pohangensis</name>
    <dbReference type="NCBI Taxonomy" id="390807"/>
    <lineage>
        <taxon>Bacteria</taxon>
        <taxon>Pseudomonadati</taxon>
        <taxon>Pseudomonadota</taxon>
        <taxon>Alphaproteobacteria</taxon>
        <taxon>Rhodobacterales</taxon>
        <taxon>Roseobacteraceae</taxon>
        <taxon>Jannaschia</taxon>
    </lineage>
</organism>
<dbReference type="PANTHER" id="PTHR33490:SF1">
    <property type="entry name" value="SLL1233 PROTEIN"/>
    <property type="match status" value="1"/>
</dbReference>
<gene>
    <name evidence="3" type="ORF">SAMN04488095_0372</name>
</gene>
<evidence type="ECO:0000313" key="4">
    <source>
        <dbReference type="Proteomes" id="UP000199110"/>
    </source>
</evidence>
<dbReference type="Proteomes" id="UP000199110">
    <property type="component" value="Unassembled WGS sequence"/>
</dbReference>
<dbReference type="InterPro" id="IPR002931">
    <property type="entry name" value="Transglutaminase-like"/>
</dbReference>
<evidence type="ECO:0000313" key="3">
    <source>
        <dbReference type="EMBL" id="SFI28178.1"/>
    </source>
</evidence>